<comment type="similarity">
    <text evidence="1">Belongs to the ParB family.</text>
</comment>
<dbReference type="InterPro" id="IPR003115">
    <property type="entry name" value="ParB_N"/>
</dbReference>
<dbReference type="InterPro" id="IPR036086">
    <property type="entry name" value="ParB/Sulfiredoxin_sf"/>
</dbReference>
<evidence type="ECO:0000313" key="3">
    <source>
        <dbReference type="EMBL" id="RPF72148.1"/>
    </source>
</evidence>
<dbReference type="OrthoDB" id="4204233at2"/>
<name>A0A3N5DBL0_9SPHN</name>
<dbReference type="EMBL" id="RPFZ01000001">
    <property type="protein sequence ID" value="RPF72148.1"/>
    <property type="molecule type" value="Genomic_DNA"/>
</dbReference>
<reference evidence="3 4" key="1">
    <citation type="submission" date="2018-11" db="EMBL/GenBank/DDBJ databases">
        <title>Erythrobacter spongiae sp. nov., isolated from a marine sponge.</title>
        <authorList>
            <person name="Zhuang L."/>
            <person name="Luo L."/>
        </authorList>
    </citation>
    <scope>NUCLEOTIDE SEQUENCE [LARGE SCALE GENOMIC DNA]</scope>
    <source>
        <strain evidence="3 4">HN-E23</strain>
    </source>
</reference>
<dbReference type="SMART" id="SM00470">
    <property type="entry name" value="ParB"/>
    <property type="match status" value="1"/>
</dbReference>
<dbReference type="Gene3D" id="3.90.1530.10">
    <property type="entry name" value="Conserved hypothetical protein from pyrococcus furiosus pfu- 392566-001, ParB domain"/>
    <property type="match status" value="1"/>
</dbReference>
<comment type="caution">
    <text evidence="3">The sequence shown here is derived from an EMBL/GenBank/DDBJ whole genome shotgun (WGS) entry which is preliminary data.</text>
</comment>
<dbReference type="PANTHER" id="PTHR33375:SF1">
    <property type="entry name" value="CHROMOSOME-PARTITIONING PROTEIN PARB-RELATED"/>
    <property type="match status" value="1"/>
</dbReference>
<gene>
    <name evidence="3" type="ORF">EG799_11345</name>
</gene>
<accession>A0A3N5DBL0</accession>
<dbReference type="InterPro" id="IPR004437">
    <property type="entry name" value="ParB/RepB/Spo0J"/>
</dbReference>
<feature type="domain" description="ParB-like N-terminal" evidence="2">
    <location>
        <begin position="10"/>
        <end position="98"/>
    </location>
</feature>
<dbReference type="RefSeq" id="WP_123881280.1">
    <property type="nucleotide sequence ID" value="NZ_RPFZ01000001.1"/>
</dbReference>
<dbReference type="GO" id="GO:0005694">
    <property type="term" value="C:chromosome"/>
    <property type="evidence" value="ECO:0007669"/>
    <property type="project" value="TreeGrafter"/>
</dbReference>
<dbReference type="GO" id="GO:0007059">
    <property type="term" value="P:chromosome segregation"/>
    <property type="evidence" value="ECO:0007669"/>
    <property type="project" value="TreeGrafter"/>
</dbReference>
<sequence length="320" mass="37005">MAQSDGKSLKMIAPGDISPNPENPRLIFRQEEMESLMLSIDQYGIQVPITVYLDGGRYYLLDGERRWRCAGKLGLRAIPAIVQAKPTELQNLVLMYNIHALREQWDYYTIASKLERVIDLFFAENGEYPNEVTLSEMTGLTRGAIRRCQLLINLPDRFKDLLLGELEKPKLQQKLSEDFFIEMERSLKTVVKRVPEYESRLDEIRDGLLAKFQRGTISAVTDFRQLSKIATALDNLDVKRGQTRKIIGEIFDPNNNLSIREAYERSVAFEYEERKYFRYVEDIEGFIIEVLEEERADDLDDDLVESLKKLHGTLSRLLAG</sequence>
<organism evidence="3 4">
    <name type="scientific">Aurantiacibacter spongiae</name>
    <dbReference type="NCBI Taxonomy" id="2488860"/>
    <lineage>
        <taxon>Bacteria</taxon>
        <taxon>Pseudomonadati</taxon>
        <taxon>Pseudomonadota</taxon>
        <taxon>Alphaproteobacteria</taxon>
        <taxon>Sphingomonadales</taxon>
        <taxon>Erythrobacteraceae</taxon>
        <taxon>Aurantiacibacter</taxon>
    </lineage>
</organism>
<dbReference type="Proteomes" id="UP000275232">
    <property type="component" value="Unassembled WGS sequence"/>
</dbReference>
<dbReference type="PANTHER" id="PTHR33375">
    <property type="entry name" value="CHROMOSOME-PARTITIONING PROTEIN PARB-RELATED"/>
    <property type="match status" value="1"/>
</dbReference>
<dbReference type="AlphaFoldDB" id="A0A3N5DBL0"/>
<protein>
    <submittedName>
        <fullName evidence="3">ParB/RepB/Spo0J family partition protein</fullName>
    </submittedName>
</protein>
<evidence type="ECO:0000256" key="1">
    <source>
        <dbReference type="ARBA" id="ARBA00006295"/>
    </source>
</evidence>
<dbReference type="SUPFAM" id="SSF110849">
    <property type="entry name" value="ParB/Sulfiredoxin"/>
    <property type="match status" value="1"/>
</dbReference>
<dbReference type="GO" id="GO:0003677">
    <property type="term" value="F:DNA binding"/>
    <property type="evidence" value="ECO:0007669"/>
    <property type="project" value="InterPro"/>
</dbReference>
<evidence type="ECO:0000259" key="2">
    <source>
        <dbReference type="SMART" id="SM00470"/>
    </source>
</evidence>
<dbReference type="NCBIfam" id="TIGR00180">
    <property type="entry name" value="parB_part"/>
    <property type="match status" value="1"/>
</dbReference>
<evidence type="ECO:0000313" key="4">
    <source>
        <dbReference type="Proteomes" id="UP000275232"/>
    </source>
</evidence>
<dbReference type="Pfam" id="PF02195">
    <property type="entry name" value="ParB_N"/>
    <property type="match status" value="1"/>
</dbReference>
<dbReference type="GO" id="GO:0045881">
    <property type="term" value="P:positive regulation of sporulation resulting in formation of a cellular spore"/>
    <property type="evidence" value="ECO:0007669"/>
    <property type="project" value="TreeGrafter"/>
</dbReference>
<proteinExistence type="inferred from homology"/>
<keyword evidence="4" id="KW-1185">Reference proteome</keyword>
<dbReference type="InterPro" id="IPR050336">
    <property type="entry name" value="Chromosome_partition/occlusion"/>
</dbReference>